<keyword evidence="4" id="KW-1185">Reference proteome</keyword>
<evidence type="ECO:0000256" key="2">
    <source>
        <dbReference type="SAM" id="MobiDB-lite"/>
    </source>
</evidence>
<dbReference type="SUPFAM" id="SSF53756">
    <property type="entry name" value="UDP-Glycosyltransferase/glycogen phosphorylase"/>
    <property type="match status" value="1"/>
</dbReference>
<dbReference type="Gene3D" id="3.40.50.2000">
    <property type="entry name" value="Glycogen Phosphorylase B"/>
    <property type="match status" value="2"/>
</dbReference>
<reference evidence="4" key="1">
    <citation type="journal article" date="2017" name="Nat. Commun.">
        <title>The asparagus genome sheds light on the origin and evolution of a young Y chromosome.</title>
        <authorList>
            <person name="Harkess A."/>
            <person name="Zhou J."/>
            <person name="Xu C."/>
            <person name="Bowers J.E."/>
            <person name="Van der Hulst R."/>
            <person name="Ayyampalayam S."/>
            <person name="Mercati F."/>
            <person name="Riccardi P."/>
            <person name="McKain M.R."/>
            <person name="Kakrana A."/>
            <person name="Tang H."/>
            <person name="Ray J."/>
            <person name="Groenendijk J."/>
            <person name="Arikit S."/>
            <person name="Mathioni S.M."/>
            <person name="Nakano M."/>
            <person name="Shan H."/>
            <person name="Telgmann-Rauber A."/>
            <person name="Kanno A."/>
            <person name="Yue Z."/>
            <person name="Chen H."/>
            <person name="Li W."/>
            <person name="Chen Y."/>
            <person name="Xu X."/>
            <person name="Zhang Y."/>
            <person name="Luo S."/>
            <person name="Chen H."/>
            <person name="Gao J."/>
            <person name="Mao Z."/>
            <person name="Pires J.C."/>
            <person name="Luo M."/>
            <person name="Kudrna D."/>
            <person name="Wing R.A."/>
            <person name="Meyers B.C."/>
            <person name="Yi K."/>
            <person name="Kong H."/>
            <person name="Lavrijsen P."/>
            <person name="Sunseri F."/>
            <person name="Falavigna A."/>
            <person name="Ye Y."/>
            <person name="Leebens-Mack J.H."/>
            <person name="Chen G."/>
        </authorList>
    </citation>
    <scope>NUCLEOTIDE SEQUENCE [LARGE SCALE GENOMIC DNA]</scope>
    <source>
        <strain evidence="4">cv. DH0086</strain>
    </source>
</reference>
<sequence length="259" mass="28393">MAYHHHHHHRQQHFLVVALGAQGHINPARHLARRLAQTSPSIRVTIAVPIQTLCLMYPDTTLNPDSSIIDQEKPNSISFVPYSDGIEDDGLDPLAPPLPNFNRRHTDSLTRFALNAAPSAYMPLFITPGPVRAADEVPGLPRLEERDLPSLLTDENGSKSGVSSFMFALLQEEFRRLSQQISAGTKPKVLVNTFGDLESSVLASLDEIEMIAIGPLISTTSPTTPAADLFREDNSPVTAWQDPKEESAASGMPTAHWTH</sequence>
<dbReference type="AlphaFoldDB" id="A0A5P1FQI7"/>
<protein>
    <submittedName>
        <fullName evidence="3">Uncharacterized protein</fullName>
    </submittedName>
</protein>
<dbReference type="Proteomes" id="UP000243459">
    <property type="component" value="Chromosome 1"/>
</dbReference>
<dbReference type="GO" id="GO:0080044">
    <property type="term" value="F:quercetin 7-O-glucosyltransferase activity"/>
    <property type="evidence" value="ECO:0007669"/>
    <property type="project" value="TreeGrafter"/>
</dbReference>
<proteinExistence type="inferred from homology"/>
<dbReference type="PANTHER" id="PTHR11926">
    <property type="entry name" value="GLUCOSYL/GLUCURONOSYL TRANSFERASES"/>
    <property type="match status" value="1"/>
</dbReference>
<feature type="region of interest" description="Disordered" evidence="2">
    <location>
        <begin position="238"/>
        <end position="259"/>
    </location>
</feature>
<dbReference type="PANTHER" id="PTHR11926:SF1534">
    <property type="entry name" value="GLYCOSYLTRANSFERASE"/>
    <property type="match status" value="1"/>
</dbReference>
<evidence type="ECO:0000313" key="4">
    <source>
        <dbReference type="Proteomes" id="UP000243459"/>
    </source>
</evidence>
<organism evidence="3 4">
    <name type="scientific">Asparagus officinalis</name>
    <name type="common">Garden asparagus</name>
    <dbReference type="NCBI Taxonomy" id="4686"/>
    <lineage>
        <taxon>Eukaryota</taxon>
        <taxon>Viridiplantae</taxon>
        <taxon>Streptophyta</taxon>
        <taxon>Embryophyta</taxon>
        <taxon>Tracheophyta</taxon>
        <taxon>Spermatophyta</taxon>
        <taxon>Magnoliopsida</taxon>
        <taxon>Liliopsida</taxon>
        <taxon>Asparagales</taxon>
        <taxon>Asparagaceae</taxon>
        <taxon>Asparagoideae</taxon>
        <taxon>Asparagus</taxon>
    </lineage>
</organism>
<dbReference type="EMBL" id="CM007381">
    <property type="protein sequence ID" value="ONK79259.1"/>
    <property type="molecule type" value="Genomic_DNA"/>
</dbReference>
<dbReference type="GO" id="GO:0080043">
    <property type="term" value="F:quercetin 3-O-glucosyltransferase activity"/>
    <property type="evidence" value="ECO:0007669"/>
    <property type="project" value="TreeGrafter"/>
</dbReference>
<name>A0A5P1FQI7_ASPOF</name>
<evidence type="ECO:0000313" key="3">
    <source>
        <dbReference type="EMBL" id="ONK79259.1"/>
    </source>
</evidence>
<gene>
    <name evidence="3" type="ORF">A4U43_C01F4540</name>
</gene>
<comment type="similarity">
    <text evidence="1">Belongs to the UDP-glycosyltransferase family.</text>
</comment>
<evidence type="ECO:0000256" key="1">
    <source>
        <dbReference type="ARBA" id="ARBA00009995"/>
    </source>
</evidence>
<accession>A0A5P1FQI7</accession>
<dbReference type="Gramene" id="ONK79259">
    <property type="protein sequence ID" value="ONK79259"/>
    <property type="gene ID" value="A4U43_C01F4540"/>
</dbReference>